<dbReference type="Pfam" id="PF04230">
    <property type="entry name" value="PS_pyruv_trans"/>
    <property type="match status" value="1"/>
</dbReference>
<organism evidence="2 3">
    <name type="scientific">Rhizobium jaguaris</name>
    <dbReference type="NCBI Taxonomy" id="1312183"/>
    <lineage>
        <taxon>Bacteria</taxon>
        <taxon>Pseudomonadati</taxon>
        <taxon>Pseudomonadota</taxon>
        <taxon>Alphaproteobacteria</taxon>
        <taxon>Hyphomicrobiales</taxon>
        <taxon>Rhizobiaceae</taxon>
        <taxon>Rhizobium/Agrobacterium group</taxon>
        <taxon>Rhizobium</taxon>
    </lineage>
</organism>
<dbReference type="EMBL" id="CP032695">
    <property type="protein sequence ID" value="AYG61631.1"/>
    <property type="molecule type" value="Genomic_DNA"/>
</dbReference>
<keyword evidence="3" id="KW-1185">Reference proteome</keyword>
<evidence type="ECO:0000313" key="3">
    <source>
        <dbReference type="Proteomes" id="UP000282195"/>
    </source>
</evidence>
<dbReference type="InterPro" id="IPR007345">
    <property type="entry name" value="Polysacch_pyruvyl_Trfase"/>
</dbReference>
<dbReference type="Proteomes" id="UP000282195">
    <property type="component" value="Plasmid pRCCGE525c"/>
</dbReference>
<dbReference type="RefSeq" id="WP_120706575.1">
    <property type="nucleotide sequence ID" value="NZ_CP032695.1"/>
</dbReference>
<name>A0A387G0A6_9HYPH</name>
<reference evidence="2 3" key="1">
    <citation type="submission" date="2018-10" db="EMBL/GenBank/DDBJ databases">
        <title>Rhizobium etli, R. leguminosarum and a new Rhizobium genospecies from Phaseolus dumosus.</title>
        <authorList>
            <person name="Ramirez-Puebla S.T."/>
            <person name="Rogel-Hernandez M.A."/>
            <person name="Guerrero G."/>
            <person name="Ormeno-Orrillo E."/>
            <person name="Martinez-Romero J.C."/>
            <person name="Negrete-Yankelevich S."/>
            <person name="Martinez-Romero E."/>
        </authorList>
    </citation>
    <scope>NUCLEOTIDE SEQUENCE [LARGE SCALE GENOMIC DNA]</scope>
    <source>
        <strain evidence="2 3">CCGE525</strain>
        <plasmid evidence="3">prccge525c</plasmid>
    </source>
</reference>
<dbReference type="AlphaFoldDB" id="A0A387G0A6"/>
<sequence length="349" mass="39647">MTLQSNQTLITKLEGMIHDCLKDYISHDEPLAILDFPDIRNCGDSAIWLGEMAYLKKRYDKRPTYVSRITDFSPEQLERIMPTGPIFIHGGGNFGDIWDAHQDFREQVLERFPNRQVIQFPQSIHYKSQVRLDESARVIGRHKNFVLLVRDEESKEFALKHFDCEVRLCPDMAFCIGPIEPEKSEIPVLAMLRSDLEKVGDADLSAYPDIPKEDWTTESARRVRVSKALGAATALLALKPAEIRLRKLDAAAHNRLRRGIRQISRGHTIVTDRLHVHICSLLLGRPHAVLDNNYGKIRRFMAAFSGDTDLAYKATSLDDGIAWARCKADQSSLPQLSVLRSDLHVRPVG</sequence>
<accession>A0A387G0A6</accession>
<evidence type="ECO:0000313" key="2">
    <source>
        <dbReference type="EMBL" id="AYG61631.1"/>
    </source>
</evidence>
<feature type="domain" description="Polysaccharide pyruvyl transferase" evidence="1">
    <location>
        <begin position="41"/>
        <end position="293"/>
    </location>
</feature>
<protein>
    <submittedName>
        <fullName evidence="2">Exopolysaccharide biosynthesis protein</fullName>
    </submittedName>
</protein>
<keyword evidence="2" id="KW-0614">Plasmid</keyword>
<evidence type="ECO:0000259" key="1">
    <source>
        <dbReference type="Pfam" id="PF04230"/>
    </source>
</evidence>
<dbReference type="OrthoDB" id="5242601at2"/>
<geneLocation type="plasmid" evidence="3">
    <name>prccge525c</name>
</geneLocation>
<dbReference type="KEGG" id="rjg:CCGE525_22265"/>
<proteinExistence type="predicted"/>
<gene>
    <name evidence="2" type="ORF">CCGE525_22265</name>
</gene>